<protein>
    <recommendedName>
        <fullName evidence="1">Sacsin/Nov domain-containing protein</fullName>
    </recommendedName>
</protein>
<proteinExistence type="predicted"/>
<dbReference type="PANTHER" id="PTHR32387">
    <property type="entry name" value="WU:FJ29H11"/>
    <property type="match status" value="1"/>
</dbReference>
<dbReference type="InterPro" id="IPR052957">
    <property type="entry name" value="Auxin_embryo_med"/>
</dbReference>
<accession>A0A2R6CDM3</accession>
<dbReference type="Proteomes" id="UP000242015">
    <property type="component" value="Unassembled WGS sequence"/>
</dbReference>
<evidence type="ECO:0000313" key="3">
    <source>
        <dbReference type="Proteomes" id="UP000242015"/>
    </source>
</evidence>
<organism evidence="2 3">
    <name type="scientific">Candidatus Marsarchaeota G2 archaeon BE_D</name>
    <dbReference type="NCBI Taxonomy" id="1978158"/>
    <lineage>
        <taxon>Archaea</taxon>
        <taxon>Candidatus Marsarchaeota</taxon>
        <taxon>Candidatus Marsarchaeota group 2</taxon>
    </lineage>
</organism>
<name>A0A2R6CDM3_9ARCH</name>
<evidence type="ECO:0000313" key="2">
    <source>
        <dbReference type="EMBL" id="PSO08910.1"/>
    </source>
</evidence>
<comment type="caution">
    <text evidence="2">The sequence shown here is derived from an EMBL/GenBank/DDBJ whole genome shotgun (WGS) entry which is preliminary data.</text>
</comment>
<dbReference type="EMBL" id="NEXF01000039">
    <property type="protein sequence ID" value="PSO08910.1"/>
    <property type="molecule type" value="Genomic_DNA"/>
</dbReference>
<evidence type="ECO:0000259" key="1">
    <source>
        <dbReference type="Pfam" id="PF25794"/>
    </source>
</evidence>
<dbReference type="SUPFAM" id="SSF55874">
    <property type="entry name" value="ATPase domain of HSP90 chaperone/DNA topoisomerase II/histidine kinase"/>
    <property type="match status" value="1"/>
</dbReference>
<dbReference type="AlphaFoldDB" id="A0A2R6CDM3"/>
<dbReference type="PANTHER" id="PTHR32387:SF0">
    <property type="entry name" value="PROTEIN NO VEIN"/>
    <property type="match status" value="1"/>
</dbReference>
<sequence>MNGAIDQIEKAFPRLFNFIFELMQNAEDVGATKLRIELSGNTLRILNNGLLLNNGRSSNESDVEAVCKVGRSNKTQGDYIGYLGVWFKSVFLLSDTPSVESGGYRSKFDKKHWM</sequence>
<dbReference type="InterPro" id="IPR058210">
    <property type="entry name" value="SACS/Nov_dom"/>
</dbReference>
<dbReference type="Gene3D" id="3.30.565.10">
    <property type="entry name" value="Histidine kinase-like ATPase, C-terminal domain"/>
    <property type="match status" value="1"/>
</dbReference>
<dbReference type="NCBIfam" id="NF047352">
    <property type="entry name" value="P_loop_sacsin"/>
    <property type="match status" value="1"/>
</dbReference>
<feature type="domain" description="Sacsin/Nov" evidence="1">
    <location>
        <begin position="6"/>
        <end position="104"/>
    </location>
</feature>
<dbReference type="InterPro" id="IPR036890">
    <property type="entry name" value="HATPase_C_sf"/>
</dbReference>
<dbReference type="Pfam" id="PF25794">
    <property type="entry name" value="SACS"/>
    <property type="match status" value="1"/>
</dbReference>
<gene>
    <name evidence="2" type="ORF">B9Q04_03150</name>
</gene>
<reference evidence="2 3" key="1">
    <citation type="submission" date="2017-04" db="EMBL/GenBank/DDBJ databases">
        <title>Novel microbial lineages endemic to geothermal iron-oxide mats fill important gaps in the evolutionary history of Archaea.</title>
        <authorList>
            <person name="Jay Z.J."/>
            <person name="Beam J.P."/>
            <person name="Dlakic M."/>
            <person name="Rusch D.B."/>
            <person name="Kozubal M.A."/>
            <person name="Inskeep W.P."/>
        </authorList>
    </citation>
    <scope>NUCLEOTIDE SEQUENCE [LARGE SCALE GENOMIC DNA]</scope>
    <source>
        <strain evidence="2">BE_D</strain>
    </source>
</reference>